<dbReference type="EC" id="1.8.1.8" evidence="1"/>
<reference evidence="9" key="1">
    <citation type="submission" date="2024-03" db="EMBL/GenBank/DDBJ databases">
        <title>WGS assembly of Saponaria officinalis var. Norfolk2.</title>
        <authorList>
            <person name="Jenkins J."/>
            <person name="Shu S."/>
            <person name="Grimwood J."/>
            <person name="Barry K."/>
            <person name="Goodstein D."/>
            <person name="Schmutz J."/>
            <person name="Leebens-Mack J."/>
            <person name="Osbourn A."/>
        </authorList>
    </citation>
    <scope>NUCLEOTIDE SEQUENCE [LARGE SCALE GENOMIC DNA]</scope>
    <source>
        <strain evidence="9">JIC</strain>
    </source>
</reference>
<dbReference type="EMBL" id="JBDFQZ010000011">
    <property type="protein sequence ID" value="KAK9675565.1"/>
    <property type="molecule type" value="Genomic_DNA"/>
</dbReference>
<dbReference type="PROSITE" id="PS00194">
    <property type="entry name" value="THIOREDOXIN_1"/>
    <property type="match status" value="1"/>
</dbReference>
<gene>
    <name evidence="9" type="ORF">RND81_11G015600</name>
</gene>
<keyword evidence="3" id="KW-0560">Oxidoreductase</keyword>
<dbReference type="InterPro" id="IPR017937">
    <property type="entry name" value="Thioredoxin_CS"/>
</dbReference>
<proteinExistence type="inferred from homology"/>
<sequence>MAEENSINNKCYDLYQLLSSNERDVIIRNNGDQVQIKDLIGKTVGLYFSASWCPPCSAFTPILIEVYEQLFSKGKFEVVFISSDRDVDSFNGYFSKMPWFAIPFSDSSTKDSLDEKFGVTGIPHLVILNGDGKVLTDEGVGLVREYEADAYPFTPERVNQLKEADEEAKRNQSLNSLLVSRSRDYLISSGDKKVPVSELEGKIVGLYFCVGSYRPCTEFTEKLGHIYNKLKEKGENFEIVLIYLAENDESGFTQTLAQTSWRALPFKDKKIGKLARYFELRSIPRLVIIGMDGTTLNPDVTELVDEHGINAYPFTPEKLAQIAEIEKAKRESQTLESVLVSGDLNYVVDKSGSKVLISELIGKHILLYFSAHWCPPCRGFTPKLIKTYNEIKAKEDAFEIIFISSDRDQLSFEDYYSSMPWLALPFGDERKSSLSRLFKQRGIPFLVAVGPTGKTVATEARQLVESYGAEAFPFTDDHILNVKNRVEEIAKGWPGQLRHEIHEHELLKVRRDEYVCDMCDETGHSWSFYCRECDFDLHPKCAMENCDEAKDDDDKIETKPGYVCEGDVCRRVV</sequence>
<dbReference type="InterPro" id="IPR013766">
    <property type="entry name" value="Thioredoxin_domain"/>
</dbReference>
<dbReference type="PANTHER" id="PTHR13871">
    <property type="entry name" value="THIOREDOXIN"/>
    <property type="match status" value="1"/>
</dbReference>
<comment type="similarity">
    <text evidence="5">Belongs to the nucleoredoxin family.</text>
</comment>
<dbReference type="Gene3D" id="3.40.30.10">
    <property type="entry name" value="Glutaredoxin"/>
    <property type="match status" value="3"/>
</dbReference>
<dbReference type="PROSITE" id="PS51352">
    <property type="entry name" value="THIOREDOXIN_2"/>
    <property type="match status" value="2"/>
</dbReference>
<dbReference type="PANTHER" id="PTHR13871:SF96">
    <property type="entry name" value="THIOREDOXIN DOMAIN-CONTAINING PROTEIN"/>
    <property type="match status" value="1"/>
</dbReference>
<dbReference type="Pfam" id="PF13905">
    <property type="entry name" value="Thioredoxin_8"/>
    <property type="match status" value="3"/>
</dbReference>
<protein>
    <recommendedName>
        <fullName evidence="1">protein-disulfide reductase</fullName>
        <ecNumber evidence="1">1.8.1.8</ecNumber>
    </recommendedName>
</protein>
<dbReference type="Proteomes" id="UP001443914">
    <property type="component" value="Unassembled WGS sequence"/>
</dbReference>
<evidence type="ECO:0000256" key="6">
    <source>
        <dbReference type="ARBA" id="ARBA00047388"/>
    </source>
</evidence>
<feature type="domain" description="Thioredoxin" evidence="8">
    <location>
        <begin position="16"/>
        <end position="169"/>
    </location>
</feature>
<dbReference type="Pfam" id="PF03107">
    <property type="entry name" value="C1_2"/>
    <property type="match status" value="1"/>
</dbReference>
<evidence type="ECO:0000256" key="5">
    <source>
        <dbReference type="ARBA" id="ARBA00025782"/>
    </source>
</evidence>
<dbReference type="SUPFAM" id="SSF52833">
    <property type="entry name" value="Thioredoxin-like"/>
    <property type="match status" value="3"/>
</dbReference>
<dbReference type="InterPro" id="IPR004146">
    <property type="entry name" value="DC1"/>
</dbReference>
<evidence type="ECO:0000256" key="4">
    <source>
        <dbReference type="ARBA" id="ARBA00023027"/>
    </source>
</evidence>
<keyword evidence="10" id="KW-1185">Reference proteome</keyword>
<organism evidence="9 10">
    <name type="scientific">Saponaria officinalis</name>
    <name type="common">Common soapwort</name>
    <name type="synonym">Lychnis saponaria</name>
    <dbReference type="NCBI Taxonomy" id="3572"/>
    <lineage>
        <taxon>Eukaryota</taxon>
        <taxon>Viridiplantae</taxon>
        <taxon>Streptophyta</taxon>
        <taxon>Embryophyta</taxon>
        <taxon>Tracheophyta</taxon>
        <taxon>Spermatophyta</taxon>
        <taxon>Magnoliopsida</taxon>
        <taxon>eudicotyledons</taxon>
        <taxon>Gunneridae</taxon>
        <taxon>Pentapetalae</taxon>
        <taxon>Caryophyllales</taxon>
        <taxon>Caryophyllaceae</taxon>
        <taxon>Caryophylleae</taxon>
        <taxon>Saponaria</taxon>
    </lineage>
</organism>
<evidence type="ECO:0000256" key="1">
    <source>
        <dbReference type="ARBA" id="ARBA00012612"/>
    </source>
</evidence>
<dbReference type="InterPro" id="IPR012336">
    <property type="entry name" value="Thioredoxin-like_fold"/>
</dbReference>
<dbReference type="InterPro" id="IPR052259">
    <property type="entry name" value="Nucleoredoxin-like"/>
</dbReference>
<dbReference type="GO" id="GO:0004791">
    <property type="term" value="F:thioredoxin-disulfide reductase (NADPH) activity"/>
    <property type="evidence" value="ECO:0007669"/>
    <property type="project" value="InterPro"/>
</dbReference>
<evidence type="ECO:0000256" key="3">
    <source>
        <dbReference type="ARBA" id="ARBA00023002"/>
    </source>
</evidence>
<dbReference type="SUPFAM" id="SSF57889">
    <property type="entry name" value="Cysteine-rich domain"/>
    <property type="match status" value="1"/>
</dbReference>
<comment type="catalytic activity">
    <reaction evidence="7">
        <text>[protein]-dithiol + NADP(+) = [protein]-disulfide + NADPH + H(+)</text>
        <dbReference type="Rhea" id="RHEA:18753"/>
        <dbReference type="Rhea" id="RHEA-COMP:10593"/>
        <dbReference type="Rhea" id="RHEA-COMP:10594"/>
        <dbReference type="ChEBI" id="CHEBI:15378"/>
        <dbReference type="ChEBI" id="CHEBI:29950"/>
        <dbReference type="ChEBI" id="CHEBI:50058"/>
        <dbReference type="ChEBI" id="CHEBI:57783"/>
        <dbReference type="ChEBI" id="CHEBI:58349"/>
        <dbReference type="EC" id="1.8.1.8"/>
    </reaction>
</comment>
<evidence type="ECO:0000313" key="9">
    <source>
        <dbReference type="EMBL" id="KAK9675565.1"/>
    </source>
</evidence>
<accession>A0AAW1HHJ7</accession>
<dbReference type="AlphaFoldDB" id="A0AAW1HHJ7"/>
<comment type="catalytic activity">
    <reaction evidence="6">
        <text>[protein]-dithiol + NAD(+) = [protein]-disulfide + NADH + H(+)</text>
        <dbReference type="Rhea" id="RHEA:18749"/>
        <dbReference type="Rhea" id="RHEA-COMP:10593"/>
        <dbReference type="Rhea" id="RHEA-COMP:10594"/>
        <dbReference type="ChEBI" id="CHEBI:15378"/>
        <dbReference type="ChEBI" id="CHEBI:29950"/>
        <dbReference type="ChEBI" id="CHEBI:50058"/>
        <dbReference type="ChEBI" id="CHEBI:57540"/>
        <dbReference type="ChEBI" id="CHEBI:57945"/>
        <dbReference type="EC" id="1.8.1.8"/>
    </reaction>
</comment>
<feature type="domain" description="Thioredoxin" evidence="8">
    <location>
        <begin position="324"/>
        <end position="469"/>
    </location>
</feature>
<dbReference type="InterPro" id="IPR046349">
    <property type="entry name" value="C1-like_sf"/>
</dbReference>
<dbReference type="InterPro" id="IPR045870">
    <property type="entry name" value="TryX_NRX_thioredoxin_dom"/>
</dbReference>
<evidence type="ECO:0000256" key="7">
    <source>
        <dbReference type="ARBA" id="ARBA00047804"/>
    </source>
</evidence>
<keyword evidence="2" id="KW-0677">Repeat</keyword>
<evidence type="ECO:0000259" key="8">
    <source>
        <dbReference type="PROSITE" id="PS51352"/>
    </source>
</evidence>
<dbReference type="CDD" id="cd03009">
    <property type="entry name" value="TryX_like_TryX_NRX"/>
    <property type="match status" value="2"/>
</dbReference>
<evidence type="ECO:0000313" key="10">
    <source>
        <dbReference type="Proteomes" id="UP001443914"/>
    </source>
</evidence>
<dbReference type="InterPro" id="IPR036249">
    <property type="entry name" value="Thioredoxin-like_sf"/>
</dbReference>
<name>A0AAW1HHJ7_SAPOF</name>
<keyword evidence="4" id="KW-0520">NAD</keyword>
<evidence type="ECO:0000256" key="2">
    <source>
        <dbReference type="ARBA" id="ARBA00022737"/>
    </source>
</evidence>
<comment type="caution">
    <text evidence="9">The sequence shown here is derived from an EMBL/GenBank/DDBJ whole genome shotgun (WGS) entry which is preliminary data.</text>
</comment>